<organism evidence="2 5">
    <name type="scientific">Trichinella pseudospiralis</name>
    <name type="common">Parasitic roundworm</name>
    <dbReference type="NCBI Taxonomy" id="6337"/>
    <lineage>
        <taxon>Eukaryota</taxon>
        <taxon>Metazoa</taxon>
        <taxon>Ecdysozoa</taxon>
        <taxon>Nematoda</taxon>
        <taxon>Enoplea</taxon>
        <taxon>Dorylaimia</taxon>
        <taxon>Trichinellida</taxon>
        <taxon>Trichinellidae</taxon>
        <taxon>Trichinella</taxon>
    </lineage>
</organism>
<dbReference type="AlphaFoldDB" id="A0A0V1HA80"/>
<dbReference type="Proteomes" id="UP000054826">
    <property type="component" value="Unassembled WGS sequence"/>
</dbReference>
<reference evidence="4 5" key="1">
    <citation type="submission" date="2015-01" db="EMBL/GenBank/DDBJ databases">
        <title>Evolution of Trichinella species and genotypes.</title>
        <authorList>
            <person name="Korhonen P.K."/>
            <person name="Edoardo P."/>
            <person name="Giuseppe L.R."/>
            <person name="Gasser R.B."/>
        </authorList>
    </citation>
    <scope>NUCLEOTIDE SEQUENCE [LARGE SCALE GENOMIC DNA]</scope>
    <source>
        <strain evidence="1">ISS13</strain>
        <strain evidence="3">ISS176</strain>
        <strain evidence="2">ISS588</strain>
    </source>
</reference>
<protein>
    <submittedName>
        <fullName evidence="2">Uncharacterized protein</fullName>
    </submittedName>
</protein>
<accession>A0A0V1HA80</accession>
<name>A0A0V1HA80_TRIPS</name>
<evidence type="ECO:0000313" key="2">
    <source>
        <dbReference type="EMBL" id="KRZ07710.1"/>
    </source>
</evidence>
<sequence>MKTQQLLQHLEKKVMQHHNLQTLQVWDIVDRLRENEDHHNGLRTIDVRRIEMFWTMDVL</sequence>
<keyword evidence="5" id="KW-1185">Reference proteome</keyword>
<dbReference type="Proteomes" id="UP000054632">
    <property type="component" value="Unassembled WGS sequence"/>
</dbReference>
<evidence type="ECO:0000313" key="1">
    <source>
        <dbReference type="EMBL" id="KRY69836.1"/>
    </source>
</evidence>
<evidence type="ECO:0000313" key="3">
    <source>
        <dbReference type="EMBL" id="KRZ24370.1"/>
    </source>
</evidence>
<dbReference type="EMBL" id="JYDS01000411">
    <property type="protein sequence ID" value="KRZ07710.1"/>
    <property type="molecule type" value="Genomic_DNA"/>
</dbReference>
<dbReference type="EMBL" id="JYDV01000222">
    <property type="protein sequence ID" value="KRZ24370.1"/>
    <property type="molecule type" value="Genomic_DNA"/>
</dbReference>
<dbReference type="Proteomes" id="UP000054805">
    <property type="component" value="Unassembled WGS sequence"/>
</dbReference>
<dbReference type="EMBL" id="JYDR01000083">
    <property type="protein sequence ID" value="KRY69836.1"/>
    <property type="molecule type" value="Genomic_DNA"/>
</dbReference>
<gene>
    <name evidence="1" type="ORF">T4A_8734</name>
    <name evidence="2" type="ORF">T4B_5383</name>
    <name evidence="3" type="ORF">T4C_7386</name>
</gene>
<comment type="caution">
    <text evidence="2">The sequence shown here is derived from an EMBL/GenBank/DDBJ whole genome shotgun (WGS) entry which is preliminary data.</text>
</comment>
<evidence type="ECO:0000313" key="5">
    <source>
        <dbReference type="Proteomes" id="UP000054805"/>
    </source>
</evidence>
<evidence type="ECO:0000313" key="4">
    <source>
        <dbReference type="Proteomes" id="UP000054632"/>
    </source>
</evidence>
<proteinExistence type="predicted"/>